<evidence type="ECO:0000313" key="2">
    <source>
        <dbReference type="Proteomes" id="UP001060085"/>
    </source>
</evidence>
<sequence>MKRRKTESACELEENKRTREKLRKEIFEGENRESMNEESKEREYGFEDMDKRDGRKLLLKLLEKSISFFPKSLHMRFSKYKHDSLKISCCEELMLMKCLWKSKVFLSMPCEIGFSSMMHPLDMLSNGRHSTKPIFVLTFHGIGCLSPWKYPLCSKRLRLSLTMVLIRRRVKLKKGEMIGIQDALQG</sequence>
<dbReference type="EMBL" id="CM044702">
    <property type="protein sequence ID" value="KAI5675368.1"/>
    <property type="molecule type" value="Genomic_DNA"/>
</dbReference>
<comment type="caution">
    <text evidence="1">The sequence shown here is derived from an EMBL/GenBank/DDBJ whole genome shotgun (WGS) entry which is preliminary data.</text>
</comment>
<name>A0ACC0BRS9_CATRO</name>
<gene>
    <name evidence="1" type="ORF">M9H77_06318</name>
</gene>
<accession>A0ACC0BRS9</accession>
<proteinExistence type="predicted"/>
<keyword evidence="2" id="KW-1185">Reference proteome</keyword>
<dbReference type="Proteomes" id="UP001060085">
    <property type="component" value="Linkage Group LG02"/>
</dbReference>
<organism evidence="1 2">
    <name type="scientific">Catharanthus roseus</name>
    <name type="common">Madagascar periwinkle</name>
    <name type="synonym">Vinca rosea</name>
    <dbReference type="NCBI Taxonomy" id="4058"/>
    <lineage>
        <taxon>Eukaryota</taxon>
        <taxon>Viridiplantae</taxon>
        <taxon>Streptophyta</taxon>
        <taxon>Embryophyta</taxon>
        <taxon>Tracheophyta</taxon>
        <taxon>Spermatophyta</taxon>
        <taxon>Magnoliopsida</taxon>
        <taxon>eudicotyledons</taxon>
        <taxon>Gunneridae</taxon>
        <taxon>Pentapetalae</taxon>
        <taxon>asterids</taxon>
        <taxon>lamiids</taxon>
        <taxon>Gentianales</taxon>
        <taxon>Apocynaceae</taxon>
        <taxon>Rauvolfioideae</taxon>
        <taxon>Vinceae</taxon>
        <taxon>Catharanthinae</taxon>
        <taxon>Catharanthus</taxon>
    </lineage>
</organism>
<evidence type="ECO:0000313" key="1">
    <source>
        <dbReference type="EMBL" id="KAI5675368.1"/>
    </source>
</evidence>
<reference evidence="2" key="1">
    <citation type="journal article" date="2023" name="Nat. Plants">
        <title>Single-cell RNA sequencing provides a high-resolution roadmap for understanding the multicellular compartmentation of specialized metabolism.</title>
        <authorList>
            <person name="Sun S."/>
            <person name="Shen X."/>
            <person name="Li Y."/>
            <person name="Li Y."/>
            <person name="Wang S."/>
            <person name="Li R."/>
            <person name="Zhang H."/>
            <person name="Shen G."/>
            <person name="Guo B."/>
            <person name="Wei J."/>
            <person name="Xu J."/>
            <person name="St-Pierre B."/>
            <person name="Chen S."/>
            <person name="Sun C."/>
        </authorList>
    </citation>
    <scope>NUCLEOTIDE SEQUENCE [LARGE SCALE GENOMIC DNA]</scope>
</reference>
<protein>
    <submittedName>
        <fullName evidence="1">Uncharacterized protein</fullName>
    </submittedName>
</protein>